<dbReference type="EMBL" id="MU404359">
    <property type="protein sequence ID" value="KAI1610001.1"/>
    <property type="molecule type" value="Genomic_DNA"/>
</dbReference>
<dbReference type="InterPro" id="IPR036864">
    <property type="entry name" value="Zn2-C6_fun-type_DNA-bd_sf"/>
</dbReference>
<evidence type="ECO:0000256" key="5">
    <source>
        <dbReference type="ARBA" id="ARBA00023163"/>
    </source>
</evidence>
<dbReference type="SMART" id="SM00906">
    <property type="entry name" value="Fungal_trans"/>
    <property type="match status" value="1"/>
</dbReference>
<dbReference type="GO" id="GO:0005634">
    <property type="term" value="C:nucleus"/>
    <property type="evidence" value="ECO:0007669"/>
    <property type="project" value="UniProtKB-SubCell"/>
</dbReference>
<dbReference type="GO" id="GO:0006351">
    <property type="term" value="P:DNA-templated transcription"/>
    <property type="evidence" value="ECO:0007669"/>
    <property type="project" value="InterPro"/>
</dbReference>
<evidence type="ECO:0000256" key="3">
    <source>
        <dbReference type="ARBA" id="ARBA00023015"/>
    </source>
</evidence>
<keyword evidence="4" id="KW-0238">DNA-binding</keyword>
<keyword evidence="3" id="KW-0805">Transcription regulation</keyword>
<organism evidence="9 10">
    <name type="scientific">Exophiala viscosa</name>
    <dbReference type="NCBI Taxonomy" id="2486360"/>
    <lineage>
        <taxon>Eukaryota</taxon>
        <taxon>Fungi</taxon>
        <taxon>Dikarya</taxon>
        <taxon>Ascomycota</taxon>
        <taxon>Pezizomycotina</taxon>
        <taxon>Eurotiomycetes</taxon>
        <taxon>Chaetothyriomycetidae</taxon>
        <taxon>Chaetothyriales</taxon>
        <taxon>Herpotrichiellaceae</taxon>
        <taxon>Exophiala</taxon>
    </lineage>
</organism>
<name>A0AAN6DP80_9EURO</name>
<feature type="domain" description="Xylanolytic transcriptional activator regulatory" evidence="8">
    <location>
        <begin position="469"/>
        <end position="543"/>
    </location>
</feature>
<feature type="compositionally biased region" description="Polar residues" evidence="7">
    <location>
        <begin position="102"/>
        <end position="111"/>
    </location>
</feature>
<proteinExistence type="predicted"/>
<feature type="compositionally biased region" description="Polar residues" evidence="7">
    <location>
        <begin position="161"/>
        <end position="170"/>
    </location>
</feature>
<dbReference type="GO" id="GO:0008270">
    <property type="term" value="F:zinc ion binding"/>
    <property type="evidence" value="ECO:0007669"/>
    <property type="project" value="InterPro"/>
</dbReference>
<dbReference type="Pfam" id="PF04082">
    <property type="entry name" value="Fungal_trans"/>
    <property type="match status" value="1"/>
</dbReference>
<dbReference type="CDD" id="cd12148">
    <property type="entry name" value="fungal_TF_MHR"/>
    <property type="match status" value="1"/>
</dbReference>
<comment type="caution">
    <text evidence="9">The sequence shown here is derived from an EMBL/GenBank/DDBJ whole genome shotgun (WGS) entry which is preliminary data.</text>
</comment>
<evidence type="ECO:0000256" key="6">
    <source>
        <dbReference type="ARBA" id="ARBA00023242"/>
    </source>
</evidence>
<dbReference type="Proteomes" id="UP001203852">
    <property type="component" value="Unassembled WGS sequence"/>
</dbReference>
<feature type="compositionally biased region" description="Low complexity" evidence="7">
    <location>
        <begin position="90"/>
        <end position="101"/>
    </location>
</feature>
<gene>
    <name evidence="9" type="ORF">EDD36DRAFT_61864</name>
</gene>
<keyword evidence="2" id="KW-0479">Metal-binding</keyword>
<evidence type="ECO:0000256" key="1">
    <source>
        <dbReference type="ARBA" id="ARBA00004123"/>
    </source>
</evidence>
<evidence type="ECO:0000313" key="10">
    <source>
        <dbReference type="Proteomes" id="UP001203852"/>
    </source>
</evidence>
<evidence type="ECO:0000256" key="7">
    <source>
        <dbReference type="SAM" id="MobiDB-lite"/>
    </source>
</evidence>
<dbReference type="InterPro" id="IPR001138">
    <property type="entry name" value="Zn2Cys6_DnaBD"/>
</dbReference>
<evidence type="ECO:0000256" key="2">
    <source>
        <dbReference type="ARBA" id="ARBA00022723"/>
    </source>
</evidence>
<feature type="compositionally biased region" description="Basic residues" evidence="7">
    <location>
        <begin position="37"/>
        <end position="46"/>
    </location>
</feature>
<keyword evidence="5" id="KW-0804">Transcription</keyword>
<feature type="region of interest" description="Disordered" evidence="7">
    <location>
        <begin position="86"/>
        <end position="176"/>
    </location>
</feature>
<sequence>MAQGQLELSQDGTMDLNGDAAHKRPRRVGKACDSCRSKRVRTKTPRYPKWPKAQTHHRRVLQLRCSAGSPPCYNCLLYKKECTYSAGTASRSSRGPRKSPSATTSRRQPAESSQAALDQSSDQLPSARRRSSVEGEGTVTPNSDAPATGPRGSIVSFSPPAAQNNLSSSARPAVFPDTGQEHVTRDAAPDFDPFMNFTPTNFENIHYMSDILHVPTSQLFEPGLGESLQPVTLMEQYSPIPFDNTAGLLNLSPGLEAKSGRVSGLEYGVGSNLDSDDREHLSAPGLSVWKDLSNGKFIGAVSTGNIVSSSLRGPIQLNGTLTESDARDYLIGAVEHVDEAGAVDHDSVFTPALPSDEATRRFAKAYYRHVHPVYPIVVQQTLETEWASVRDQHATATSLSLVYLITAIGCLNDHSGVSSEVERITQSQAFHRQSWELLGYVLDRPYMRSVQVIILHVIYLSHLSKSGISWVLCGLAIRIAQSLGLHRRHTGDPSLTEAEQRVRSAVWWVCYTLDALLSASQGRLPAIPDELCETSIDLEALTSPGLSNVLIPRTFRWHVELSRIKNKLSCLFAGVVAKDMLAGCIGELDMALTTWRDNLPLEVRPEQEIVAAREHYPFIAMLHLQYFNTLCVLHWISADLARRDRLPLDSRLHPRVSASESVSVSAARSFIKVLNDLSEEFSEEKIPPVYTHTDHYMTAISIIFANIFKYPQKMSARADLEFLKACHYHFTQQVNPYRFNPRMRNLFHKIMSSAESLLQSQNSKY</sequence>
<feature type="region of interest" description="Disordered" evidence="7">
    <location>
        <begin position="1"/>
        <end position="57"/>
    </location>
</feature>
<feature type="compositionally biased region" description="Low complexity" evidence="7">
    <location>
        <begin position="112"/>
        <end position="124"/>
    </location>
</feature>
<reference evidence="9" key="1">
    <citation type="journal article" date="2022" name="bioRxiv">
        <title>Deciphering the potential niche of two novel black yeast fungi from a biological soil crust based on their genomes, phenotypes, and melanin regulation.</title>
        <authorList>
            <consortium name="DOE Joint Genome Institute"/>
            <person name="Carr E.C."/>
            <person name="Barton Q."/>
            <person name="Grambo S."/>
            <person name="Sullivan M."/>
            <person name="Renfro C.M."/>
            <person name="Kuo A."/>
            <person name="Pangilinan J."/>
            <person name="Lipzen A."/>
            <person name="Keymanesh K."/>
            <person name="Savage E."/>
            <person name="Barry K."/>
            <person name="Grigoriev I.V."/>
            <person name="Riekhof W.R."/>
            <person name="Harris S.S."/>
        </authorList>
    </citation>
    <scope>NUCLEOTIDE SEQUENCE</scope>
    <source>
        <strain evidence="9">JF 03-4F</strain>
    </source>
</reference>
<dbReference type="InterPro" id="IPR007219">
    <property type="entry name" value="XnlR_reg_dom"/>
</dbReference>
<dbReference type="InterPro" id="IPR050987">
    <property type="entry name" value="AtrR-like"/>
</dbReference>
<dbReference type="PANTHER" id="PTHR46910:SF37">
    <property type="entry name" value="ZN(II)2CYS6 TRANSCRIPTION FACTOR (EUROFUNG)"/>
    <property type="match status" value="1"/>
</dbReference>
<evidence type="ECO:0000256" key="4">
    <source>
        <dbReference type="ARBA" id="ARBA00023125"/>
    </source>
</evidence>
<accession>A0AAN6DP80</accession>
<dbReference type="PANTHER" id="PTHR46910">
    <property type="entry name" value="TRANSCRIPTION FACTOR PDR1"/>
    <property type="match status" value="1"/>
</dbReference>
<evidence type="ECO:0000259" key="8">
    <source>
        <dbReference type="SMART" id="SM00906"/>
    </source>
</evidence>
<evidence type="ECO:0000313" key="9">
    <source>
        <dbReference type="EMBL" id="KAI1610001.1"/>
    </source>
</evidence>
<keyword evidence="6" id="KW-0539">Nucleus</keyword>
<dbReference type="GO" id="GO:0000981">
    <property type="term" value="F:DNA-binding transcription factor activity, RNA polymerase II-specific"/>
    <property type="evidence" value="ECO:0007669"/>
    <property type="project" value="InterPro"/>
</dbReference>
<dbReference type="CDD" id="cd00067">
    <property type="entry name" value="GAL4"/>
    <property type="match status" value="1"/>
</dbReference>
<keyword evidence="10" id="KW-1185">Reference proteome</keyword>
<comment type="subcellular location">
    <subcellularLocation>
        <location evidence="1">Nucleus</location>
    </subcellularLocation>
</comment>
<protein>
    <submittedName>
        <fullName evidence="9">Fungal-specific transcription factor domain-containing protein</fullName>
    </submittedName>
</protein>
<feature type="compositionally biased region" description="Polar residues" evidence="7">
    <location>
        <begin position="1"/>
        <end position="12"/>
    </location>
</feature>
<dbReference type="AlphaFoldDB" id="A0AAN6DP80"/>
<dbReference type="GO" id="GO:0003677">
    <property type="term" value="F:DNA binding"/>
    <property type="evidence" value="ECO:0007669"/>
    <property type="project" value="UniProtKB-KW"/>
</dbReference>
<dbReference type="Gene3D" id="4.10.240.10">
    <property type="entry name" value="Zn(2)-C6 fungal-type DNA-binding domain"/>
    <property type="match status" value="1"/>
</dbReference>